<evidence type="ECO:0000313" key="4">
    <source>
        <dbReference type="Proteomes" id="UP000036987"/>
    </source>
</evidence>
<keyword evidence="2" id="KW-0472">Membrane</keyword>
<dbReference type="AlphaFoldDB" id="A0A0K9NZE7"/>
<dbReference type="Proteomes" id="UP000036987">
    <property type="component" value="Unassembled WGS sequence"/>
</dbReference>
<dbReference type="OrthoDB" id="1304551at2759"/>
<organism evidence="3 4">
    <name type="scientific">Zostera marina</name>
    <name type="common">Eelgrass</name>
    <dbReference type="NCBI Taxonomy" id="29655"/>
    <lineage>
        <taxon>Eukaryota</taxon>
        <taxon>Viridiplantae</taxon>
        <taxon>Streptophyta</taxon>
        <taxon>Embryophyta</taxon>
        <taxon>Tracheophyta</taxon>
        <taxon>Spermatophyta</taxon>
        <taxon>Magnoliopsida</taxon>
        <taxon>Liliopsida</taxon>
        <taxon>Zosteraceae</taxon>
        <taxon>Zostera</taxon>
    </lineage>
</organism>
<dbReference type="EMBL" id="LFYR01001410">
    <property type="protein sequence ID" value="KMZ62094.1"/>
    <property type="molecule type" value="Genomic_DNA"/>
</dbReference>
<dbReference type="OMA" id="GWFLCGI"/>
<gene>
    <name evidence="3" type="ORF">ZOSMA_48G00130</name>
</gene>
<proteinExistence type="predicted"/>
<dbReference type="InterPro" id="IPR044804">
    <property type="entry name" value="Ribosomal_eL20z-like"/>
</dbReference>
<comment type="caution">
    <text evidence="3">The sequence shown here is derived from an EMBL/GenBank/DDBJ whole genome shotgun (WGS) entry which is preliminary data.</text>
</comment>
<keyword evidence="4" id="KW-1185">Reference proteome</keyword>
<keyword evidence="2" id="KW-0812">Transmembrane</keyword>
<evidence type="ECO:0008006" key="5">
    <source>
        <dbReference type="Google" id="ProtNLM"/>
    </source>
</evidence>
<name>A0A0K9NZE7_ZOSMR</name>
<feature type="transmembrane region" description="Helical" evidence="2">
    <location>
        <begin position="103"/>
        <end position="132"/>
    </location>
</feature>
<evidence type="ECO:0000256" key="2">
    <source>
        <dbReference type="SAM" id="Phobius"/>
    </source>
</evidence>
<feature type="region of interest" description="Disordered" evidence="1">
    <location>
        <begin position="1"/>
        <end position="34"/>
    </location>
</feature>
<feature type="transmembrane region" description="Helical" evidence="2">
    <location>
        <begin position="138"/>
        <end position="158"/>
    </location>
</feature>
<dbReference type="PANTHER" id="PTHR46631:SF4">
    <property type="entry name" value="OS06G0359400 PROTEIN"/>
    <property type="match status" value="1"/>
</dbReference>
<evidence type="ECO:0000313" key="3">
    <source>
        <dbReference type="EMBL" id="KMZ62094.1"/>
    </source>
</evidence>
<reference evidence="4" key="1">
    <citation type="journal article" date="2016" name="Nature">
        <title>The genome of the seagrass Zostera marina reveals angiosperm adaptation to the sea.</title>
        <authorList>
            <person name="Olsen J.L."/>
            <person name="Rouze P."/>
            <person name="Verhelst B."/>
            <person name="Lin Y.-C."/>
            <person name="Bayer T."/>
            <person name="Collen J."/>
            <person name="Dattolo E."/>
            <person name="De Paoli E."/>
            <person name="Dittami S."/>
            <person name="Maumus F."/>
            <person name="Michel G."/>
            <person name="Kersting A."/>
            <person name="Lauritano C."/>
            <person name="Lohaus R."/>
            <person name="Toepel M."/>
            <person name="Tonon T."/>
            <person name="Vanneste K."/>
            <person name="Amirebrahimi M."/>
            <person name="Brakel J."/>
            <person name="Bostroem C."/>
            <person name="Chovatia M."/>
            <person name="Grimwood J."/>
            <person name="Jenkins J.W."/>
            <person name="Jueterbock A."/>
            <person name="Mraz A."/>
            <person name="Stam W.T."/>
            <person name="Tice H."/>
            <person name="Bornberg-Bauer E."/>
            <person name="Green P.J."/>
            <person name="Pearson G.A."/>
            <person name="Procaccini G."/>
            <person name="Duarte C.M."/>
            <person name="Schmutz J."/>
            <person name="Reusch T.B.H."/>
            <person name="Van de Peer Y."/>
        </authorList>
    </citation>
    <scope>NUCLEOTIDE SEQUENCE [LARGE SCALE GENOMIC DNA]</scope>
    <source>
        <strain evidence="4">cv. Finnish</strain>
    </source>
</reference>
<accession>A0A0K9NZE7</accession>
<sequence length="165" mass="18088">MQRPEDRYGGSPAEIWRNPNHPTAPPPVNGTIPEQFLHHQQPPPIVAPSYPYPVPPEQPPYHVVQVGYQSYGCPVAPPTVMTDGVPLKLVRVRERSLPCCGLGLGWALFIAGFFLAAVPWYVGTVILFFVVIDHREKAGLVACTVGAALAAITTILGMSHRELFW</sequence>
<keyword evidence="2" id="KW-1133">Transmembrane helix</keyword>
<protein>
    <recommendedName>
        <fullName evidence="5">60S ribosomal protein L18a-like protein</fullName>
    </recommendedName>
</protein>
<evidence type="ECO:0000256" key="1">
    <source>
        <dbReference type="SAM" id="MobiDB-lite"/>
    </source>
</evidence>
<dbReference type="PANTHER" id="PTHR46631">
    <property type="entry name" value="60S RIBOSOMAL PROTEIN L18A-LIKE"/>
    <property type="match status" value="1"/>
</dbReference>